<feature type="region of interest" description="Disordered" evidence="3">
    <location>
        <begin position="1"/>
        <end position="76"/>
    </location>
</feature>
<evidence type="ECO:0000259" key="4">
    <source>
        <dbReference type="PROSITE" id="PS50048"/>
    </source>
</evidence>
<dbReference type="InterPro" id="IPR036864">
    <property type="entry name" value="Zn2-C6_fun-type_DNA-bd_sf"/>
</dbReference>
<feature type="compositionally biased region" description="Pro residues" evidence="3">
    <location>
        <begin position="173"/>
        <end position="199"/>
    </location>
</feature>
<dbReference type="CDD" id="cd00067">
    <property type="entry name" value="GAL4"/>
    <property type="match status" value="1"/>
</dbReference>
<name>A0A164S243_9AGAM</name>
<dbReference type="AlphaFoldDB" id="A0A164S243"/>
<feature type="domain" description="Zn(2)-C6 fungal-type" evidence="4">
    <location>
        <begin position="77"/>
        <end position="108"/>
    </location>
</feature>
<dbReference type="GO" id="GO:0005634">
    <property type="term" value="C:nucleus"/>
    <property type="evidence" value="ECO:0007669"/>
    <property type="project" value="UniProtKB-SubCell"/>
</dbReference>
<feature type="compositionally biased region" description="Low complexity" evidence="3">
    <location>
        <begin position="31"/>
        <end position="42"/>
    </location>
</feature>
<keyword evidence="6" id="KW-1185">Reference proteome</keyword>
<dbReference type="SMART" id="SM00066">
    <property type="entry name" value="GAL4"/>
    <property type="match status" value="1"/>
</dbReference>
<evidence type="ECO:0000313" key="5">
    <source>
        <dbReference type="EMBL" id="KZS91093.1"/>
    </source>
</evidence>
<accession>A0A164S243</accession>
<keyword evidence="2" id="KW-0539">Nucleus</keyword>
<protein>
    <recommendedName>
        <fullName evidence="4">Zn(2)-C6 fungal-type domain-containing protein</fullName>
    </recommendedName>
</protein>
<dbReference type="PANTHER" id="PTHR31001:SF89">
    <property type="entry name" value="ZN(2)-C6 FUNGAL-TYPE DOMAIN-CONTAINING PROTEIN"/>
    <property type="match status" value="1"/>
</dbReference>
<dbReference type="EMBL" id="KV419417">
    <property type="protein sequence ID" value="KZS91093.1"/>
    <property type="molecule type" value="Genomic_DNA"/>
</dbReference>
<proteinExistence type="predicted"/>
<evidence type="ECO:0000256" key="2">
    <source>
        <dbReference type="ARBA" id="ARBA00023242"/>
    </source>
</evidence>
<dbReference type="OrthoDB" id="3362851at2759"/>
<evidence type="ECO:0000256" key="1">
    <source>
        <dbReference type="ARBA" id="ARBA00004123"/>
    </source>
</evidence>
<dbReference type="PROSITE" id="PS50048">
    <property type="entry name" value="ZN2_CY6_FUNGAL_2"/>
    <property type="match status" value="1"/>
</dbReference>
<dbReference type="Gene3D" id="4.10.240.10">
    <property type="entry name" value="Zn(2)-C6 fungal-type DNA-binding domain"/>
    <property type="match status" value="1"/>
</dbReference>
<dbReference type="InterPro" id="IPR050613">
    <property type="entry name" value="Sec_Metabolite_Reg"/>
</dbReference>
<dbReference type="InterPro" id="IPR001138">
    <property type="entry name" value="Zn2Cys6_DnaBD"/>
</dbReference>
<sequence>MSQQINYDGVDHQMVPMQEPQRPPSQPTAHPAPVSPSSGGSPNVTFYDMAQRLAEQADAEGKLDDPNKKKRKRQTLSCVECKRRKVKCDQQNPCGACSRRNEPDKCKWTTVDRMKDEYVPHKEHEELRRRLEVLESIVARLTSQQPMLVPYPQPGHPMPPPHLAHMVPGPQNGKPPVPNPYMSWPPPGGPAGVPGPGPGPEHVMAQYPAHPTNGAKVEDDARRRAPANK</sequence>
<organism evidence="5 6">
    <name type="scientific">Sistotremastrum niveocremeum HHB9708</name>
    <dbReference type="NCBI Taxonomy" id="1314777"/>
    <lineage>
        <taxon>Eukaryota</taxon>
        <taxon>Fungi</taxon>
        <taxon>Dikarya</taxon>
        <taxon>Basidiomycota</taxon>
        <taxon>Agaricomycotina</taxon>
        <taxon>Agaricomycetes</taxon>
        <taxon>Sistotremastrales</taxon>
        <taxon>Sistotremastraceae</taxon>
        <taxon>Sertulicium</taxon>
        <taxon>Sertulicium niveocremeum</taxon>
    </lineage>
</organism>
<dbReference type="Pfam" id="PF00172">
    <property type="entry name" value="Zn_clus"/>
    <property type="match status" value="1"/>
</dbReference>
<comment type="subcellular location">
    <subcellularLocation>
        <location evidence="1">Nucleus</location>
    </subcellularLocation>
</comment>
<dbReference type="GO" id="GO:0008270">
    <property type="term" value="F:zinc ion binding"/>
    <property type="evidence" value="ECO:0007669"/>
    <property type="project" value="InterPro"/>
</dbReference>
<dbReference type="GO" id="GO:0000981">
    <property type="term" value="F:DNA-binding transcription factor activity, RNA polymerase II-specific"/>
    <property type="evidence" value="ECO:0007669"/>
    <property type="project" value="InterPro"/>
</dbReference>
<dbReference type="PANTHER" id="PTHR31001">
    <property type="entry name" value="UNCHARACTERIZED TRANSCRIPTIONAL REGULATORY PROTEIN"/>
    <property type="match status" value="1"/>
</dbReference>
<reference evidence="5 6" key="1">
    <citation type="journal article" date="2016" name="Mol. Biol. Evol.">
        <title>Comparative Genomics of Early-Diverging Mushroom-Forming Fungi Provides Insights into the Origins of Lignocellulose Decay Capabilities.</title>
        <authorList>
            <person name="Nagy L.G."/>
            <person name="Riley R."/>
            <person name="Tritt A."/>
            <person name="Adam C."/>
            <person name="Daum C."/>
            <person name="Floudas D."/>
            <person name="Sun H."/>
            <person name="Yadav J.S."/>
            <person name="Pangilinan J."/>
            <person name="Larsson K.H."/>
            <person name="Matsuura K."/>
            <person name="Barry K."/>
            <person name="Labutti K."/>
            <person name="Kuo R."/>
            <person name="Ohm R.A."/>
            <person name="Bhattacharya S.S."/>
            <person name="Shirouzu T."/>
            <person name="Yoshinaga Y."/>
            <person name="Martin F.M."/>
            <person name="Grigoriev I.V."/>
            <person name="Hibbett D.S."/>
        </authorList>
    </citation>
    <scope>NUCLEOTIDE SEQUENCE [LARGE SCALE GENOMIC DNA]</scope>
    <source>
        <strain evidence="5 6">HHB9708</strain>
    </source>
</reference>
<dbReference type="STRING" id="1314777.A0A164S243"/>
<gene>
    <name evidence="5" type="ORF">SISNIDRAFT_169901</name>
</gene>
<dbReference type="PROSITE" id="PS00463">
    <property type="entry name" value="ZN2_CY6_FUNGAL_1"/>
    <property type="match status" value="1"/>
</dbReference>
<feature type="compositionally biased region" description="Pro residues" evidence="3">
    <location>
        <begin position="153"/>
        <end position="162"/>
    </location>
</feature>
<evidence type="ECO:0000256" key="3">
    <source>
        <dbReference type="SAM" id="MobiDB-lite"/>
    </source>
</evidence>
<evidence type="ECO:0000313" key="6">
    <source>
        <dbReference type="Proteomes" id="UP000076722"/>
    </source>
</evidence>
<dbReference type="Proteomes" id="UP000076722">
    <property type="component" value="Unassembled WGS sequence"/>
</dbReference>
<feature type="region of interest" description="Disordered" evidence="3">
    <location>
        <begin position="153"/>
        <end position="229"/>
    </location>
</feature>
<dbReference type="SUPFAM" id="SSF57701">
    <property type="entry name" value="Zn2/Cys6 DNA-binding domain"/>
    <property type="match status" value="1"/>
</dbReference>